<protein>
    <recommendedName>
        <fullName evidence="3">Type VI secretion system (T6SS), amidase effector protein 4</fullName>
    </recommendedName>
</protein>
<organism evidence="1 2">
    <name type="scientific">Variovorax paradoxus</name>
    <dbReference type="NCBI Taxonomy" id="34073"/>
    <lineage>
        <taxon>Bacteria</taxon>
        <taxon>Pseudomonadati</taxon>
        <taxon>Pseudomonadota</taxon>
        <taxon>Betaproteobacteria</taxon>
        <taxon>Burkholderiales</taxon>
        <taxon>Comamonadaceae</taxon>
        <taxon>Variovorax</taxon>
    </lineage>
</organism>
<evidence type="ECO:0000313" key="1">
    <source>
        <dbReference type="EMBL" id="MDR6426418.1"/>
    </source>
</evidence>
<dbReference type="Pfam" id="PF14113">
    <property type="entry name" value="Tae4"/>
    <property type="match status" value="1"/>
</dbReference>
<dbReference type="InterPro" id="IPR025562">
    <property type="entry name" value="Tae4"/>
</dbReference>
<evidence type="ECO:0000313" key="2">
    <source>
        <dbReference type="Proteomes" id="UP001184828"/>
    </source>
</evidence>
<dbReference type="Gene3D" id="3.90.1720.80">
    <property type="match status" value="1"/>
</dbReference>
<comment type="caution">
    <text evidence="1">The sequence shown here is derived from an EMBL/GenBank/DDBJ whole genome shotgun (WGS) entry which is preliminary data.</text>
</comment>
<dbReference type="RefSeq" id="WP_145745481.1">
    <property type="nucleotide sequence ID" value="NZ_JAUSRU010000002.1"/>
</dbReference>
<proteinExistence type="predicted"/>
<dbReference type="Gene3D" id="4.10.280.80">
    <property type="match status" value="1"/>
</dbReference>
<sequence>MPLPEMAKPISFAAIWKNYPSDDPCVNPRTGKKAYDDQCAIRVGIALEKSGVSFKTFPGPRCEFGPSGNGMVLRATELANWLMRRPFAGCPDAETHQGKSFDKSLSGRTGIIYFEDYWLRTAEAKFPTGDHIDLWDRNRLTPSWTTFLRFSLGIDTFRSPWSSNGYLYSDLHASRRVVFWPIS</sequence>
<dbReference type="EMBL" id="JAVDQZ010000003">
    <property type="protein sequence ID" value="MDR6426418.1"/>
    <property type="molecule type" value="Genomic_DNA"/>
</dbReference>
<name>A0AAE3XVL0_VARPD</name>
<accession>A0AAE3XVL0</accession>
<reference evidence="1" key="1">
    <citation type="submission" date="2023-07" db="EMBL/GenBank/DDBJ databases">
        <title>Sorghum-associated microbial communities from plants grown in Nebraska, USA.</title>
        <authorList>
            <person name="Schachtman D."/>
        </authorList>
    </citation>
    <scope>NUCLEOTIDE SEQUENCE</scope>
    <source>
        <strain evidence="1">DS2114</strain>
    </source>
</reference>
<evidence type="ECO:0008006" key="3">
    <source>
        <dbReference type="Google" id="ProtNLM"/>
    </source>
</evidence>
<dbReference type="Proteomes" id="UP001184828">
    <property type="component" value="Unassembled WGS sequence"/>
</dbReference>
<dbReference type="AlphaFoldDB" id="A0AAE3XVL0"/>
<gene>
    <name evidence="1" type="ORF">J2738_002551</name>
</gene>